<reference evidence="8" key="1">
    <citation type="submission" date="2025-08" db="UniProtKB">
        <authorList>
            <consortium name="RefSeq"/>
        </authorList>
    </citation>
    <scope>IDENTIFICATION</scope>
    <source>
        <tissue evidence="8">Sperm</tissue>
    </source>
</reference>
<dbReference type="SUPFAM" id="SSF51735">
    <property type="entry name" value="NAD(P)-binding Rossmann-fold domains"/>
    <property type="match status" value="2"/>
</dbReference>
<accession>A0AAJ7SRP4</accession>
<feature type="transmembrane region" description="Helical" evidence="4">
    <location>
        <begin position="573"/>
        <end position="596"/>
    </location>
</feature>
<dbReference type="Pfam" id="PF00106">
    <property type="entry name" value="adh_short"/>
    <property type="match status" value="2"/>
</dbReference>
<dbReference type="Proteomes" id="UP001318040">
    <property type="component" value="Chromosome 6"/>
</dbReference>
<dbReference type="RefSeq" id="XP_032804388.1">
    <property type="nucleotide sequence ID" value="XM_032948497.1"/>
</dbReference>
<evidence type="ECO:0000256" key="1">
    <source>
        <dbReference type="ARBA" id="ARBA00006484"/>
    </source>
</evidence>
<dbReference type="PANTHER" id="PTHR43313">
    <property type="entry name" value="SHORT-CHAIN DEHYDROGENASE/REDUCTASE FAMILY 9C"/>
    <property type="match status" value="1"/>
</dbReference>
<evidence type="ECO:0000256" key="3">
    <source>
        <dbReference type="SAM" id="MobiDB-lite"/>
    </source>
</evidence>
<dbReference type="Gene3D" id="3.30.420.10">
    <property type="entry name" value="Ribonuclease H-like superfamily/Ribonuclease H"/>
    <property type="match status" value="1"/>
</dbReference>
<feature type="chain" id="PRO_5042466122" evidence="5">
    <location>
        <begin position="19"/>
        <end position="908"/>
    </location>
</feature>
<gene>
    <name evidence="8" type="primary">LOC116939735</name>
</gene>
<dbReference type="AlphaFoldDB" id="A0AAJ7SRP4"/>
<feature type="signal peptide" evidence="5">
    <location>
        <begin position="1"/>
        <end position="18"/>
    </location>
</feature>
<evidence type="ECO:0000256" key="2">
    <source>
        <dbReference type="ARBA" id="ARBA00023002"/>
    </source>
</evidence>
<feature type="region of interest" description="Disordered" evidence="3">
    <location>
        <begin position="435"/>
        <end position="540"/>
    </location>
</feature>
<feature type="compositionally biased region" description="Basic and acidic residues" evidence="3">
    <location>
        <begin position="477"/>
        <end position="496"/>
    </location>
</feature>
<dbReference type="GO" id="GO:0016491">
    <property type="term" value="F:oxidoreductase activity"/>
    <property type="evidence" value="ECO:0007669"/>
    <property type="project" value="UniProtKB-KW"/>
</dbReference>
<dbReference type="InterPro" id="IPR036397">
    <property type="entry name" value="RNaseH_sf"/>
</dbReference>
<dbReference type="PROSITE" id="PS00061">
    <property type="entry name" value="ADH_SHORT"/>
    <property type="match status" value="2"/>
</dbReference>
<comment type="similarity">
    <text evidence="1">Belongs to the short-chain dehydrogenases/reductases (SDR) family.</text>
</comment>
<keyword evidence="4" id="KW-0472">Membrane</keyword>
<dbReference type="KEGG" id="pmrn:116939735"/>
<evidence type="ECO:0000256" key="5">
    <source>
        <dbReference type="SAM" id="SignalP"/>
    </source>
</evidence>
<evidence type="ECO:0000313" key="8">
    <source>
        <dbReference type="RefSeq" id="XP_032804388.1"/>
    </source>
</evidence>
<sequence length="908" mass="99527">MGITSALVCLSIFAAAAAVCGCISGLLLALSAAAVALVVNSSVLTRAPRVLLRGRAVLITGCDSGFGFELARRLDGMGVRVLAGCLQPDGEGARELASKSSDRLRVLPFDVTSDEQVQEARAAVTRMGRQADLWAVVNNAGITHLGEVEMCNMNSYQRPANVNLWGTIRTTMAFLPLVKASKGRIVNMSSISAHLHTSFNSAYCVSKSGVDAFSNCLRVEMKKWDVKVVLIEPGTFISHTNIMQNQDTKSIYRSLTESQKTQFTMEYIDTYMEAVQSFRKIECKNPGLVIDAIVEALTAGEPDTCYLVCSFIERAIVFLLRNLPTAWTDIIFTNALNESKQKSILARNSMLKSEGGLSGSEFEAELFQALCRDFGIQKDQTTAYHPQANGMVERMNQTLAGKLKYLLFGVPPLQPEEGSQPIEHLMGTLRGARGRAYQQGEAANQRQEQGTRPRMEPPLYSAGSKVYLHTSRVRARQPTDDEGREEALEWRRRPPREPQGMEPPPPRPATRAGVELETIGQAKSRKRASSPAPIGQLKRLSKDTRMTGNSLWLTAIAAAASAGIWMLSWSSTLMLLVAIALLVRVTILVVNSSVLTRAPRVLLRGRAVLITGCDSGFGFELARRLDGMGVRVLAGCLQPDGEGARELASKSSDRLRVLPFDVTSDEQVQEARAAVTRMGRQADLWAVVNNAGIAQMGEVEMSNMNSYQRVADVNLWGTIRTTLAFLPLIKANKGRIVNISSIAARLPSAFTSSYCITKSGVEIFSTCLRLEMQKWDVKVIFIEPGSFLRQTKILQNMDSKSIYNNLTECQKAQFTLEYIDTYWAAAREMGAFKNRDTGLVIDAIVEALTASDPSACYLVCSFVERAMLFLVGILPTAWTDYMNTSSSYEKKRRSILASHAACSGSSST</sequence>
<keyword evidence="7" id="KW-1185">Reference proteome</keyword>
<dbReference type="InterPro" id="IPR012337">
    <property type="entry name" value="RNaseH-like_sf"/>
</dbReference>
<dbReference type="GO" id="GO:0015074">
    <property type="term" value="P:DNA integration"/>
    <property type="evidence" value="ECO:0007669"/>
    <property type="project" value="InterPro"/>
</dbReference>
<proteinExistence type="inferred from homology"/>
<evidence type="ECO:0000313" key="7">
    <source>
        <dbReference type="Proteomes" id="UP001318040"/>
    </source>
</evidence>
<dbReference type="Gene3D" id="3.40.50.720">
    <property type="entry name" value="NAD(P)-binding Rossmann-like Domain"/>
    <property type="match status" value="2"/>
</dbReference>
<dbReference type="InterPro" id="IPR002347">
    <property type="entry name" value="SDR_fam"/>
</dbReference>
<dbReference type="SUPFAM" id="SSF53098">
    <property type="entry name" value="Ribonuclease H-like"/>
    <property type="match status" value="1"/>
</dbReference>
<organism evidence="7 8">
    <name type="scientific">Petromyzon marinus</name>
    <name type="common">Sea lamprey</name>
    <dbReference type="NCBI Taxonomy" id="7757"/>
    <lineage>
        <taxon>Eukaryota</taxon>
        <taxon>Metazoa</taxon>
        <taxon>Chordata</taxon>
        <taxon>Craniata</taxon>
        <taxon>Vertebrata</taxon>
        <taxon>Cyclostomata</taxon>
        <taxon>Hyperoartia</taxon>
        <taxon>Petromyzontiformes</taxon>
        <taxon>Petromyzontidae</taxon>
        <taxon>Petromyzon</taxon>
    </lineage>
</organism>
<dbReference type="InterPro" id="IPR001584">
    <property type="entry name" value="Integrase_cat-core"/>
</dbReference>
<keyword evidence="4" id="KW-0812">Transmembrane</keyword>
<dbReference type="PRINTS" id="PR00080">
    <property type="entry name" value="SDRFAMILY"/>
</dbReference>
<name>A0AAJ7SRP4_PETMA</name>
<dbReference type="InterPro" id="IPR020904">
    <property type="entry name" value="Sc_DH/Rdtase_CS"/>
</dbReference>
<dbReference type="GO" id="GO:0008202">
    <property type="term" value="P:steroid metabolic process"/>
    <property type="evidence" value="ECO:0007669"/>
    <property type="project" value="TreeGrafter"/>
</dbReference>
<dbReference type="PANTHER" id="PTHR43313:SF50">
    <property type="entry name" value="GH26015P"/>
    <property type="match status" value="1"/>
</dbReference>
<evidence type="ECO:0000259" key="6">
    <source>
        <dbReference type="PROSITE" id="PS50994"/>
    </source>
</evidence>
<keyword evidence="4" id="KW-1133">Transmembrane helix</keyword>
<feature type="domain" description="Integrase catalytic" evidence="6">
    <location>
        <begin position="359"/>
        <end position="451"/>
    </location>
</feature>
<keyword evidence="2" id="KW-0560">Oxidoreductase</keyword>
<dbReference type="InterPro" id="IPR036291">
    <property type="entry name" value="NAD(P)-bd_dom_sf"/>
</dbReference>
<keyword evidence="5" id="KW-0732">Signal</keyword>
<dbReference type="GO" id="GO:0003676">
    <property type="term" value="F:nucleic acid binding"/>
    <property type="evidence" value="ECO:0007669"/>
    <property type="project" value="InterPro"/>
</dbReference>
<dbReference type="PROSITE" id="PS50994">
    <property type="entry name" value="INTEGRASE"/>
    <property type="match status" value="1"/>
</dbReference>
<evidence type="ECO:0000256" key="4">
    <source>
        <dbReference type="SAM" id="Phobius"/>
    </source>
</evidence>
<feature type="transmembrane region" description="Helical" evidence="4">
    <location>
        <begin position="549"/>
        <end position="567"/>
    </location>
</feature>
<dbReference type="PRINTS" id="PR00081">
    <property type="entry name" value="GDHRDH"/>
</dbReference>
<protein>
    <submittedName>
        <fullName evidence="8">Uncharacterized protein LOC116939735</fullName>
    </submittedName>
</protein>